<organism evidence="1 2">
    <name type="scientific">Nostoc flagelliforme FACHB-838</name>
    <dbReference type="NCBI Taxonomy" id="2692904"/>
    <lineage>
        <taxon>Bacteria</taxon>
        <taxon>Bacillati</taxon>
        <taxon>Cyanobacteriota</taxon>
        <taxon>Cyanophyceae</taxon>
        <taxon>Nostocales</taxon>
        <taxon>Nostocaceae</taxon>
        <taxon>Nostoc</taxon>
    </lineage>
</organism>
<name>A0ABR8E6N0_9NOSO</name>
<protein>
    <submittedName>
        <fullName evidence="1">Uncharacterized protein</fullName>
    </submittedName>
</protein>
<proteinExistence type="predicted"/>
<comment type="caution">
    <text evidence="1">The sequence shown here is derived from an EMBL/GenBank/DDBJ whole genome shotgun (WGS) entry which is preliminary data.</text>
</comment>
<dbReference type="RefSeq" id="WP_190947745.1">
    <property type="nucleotide sequence ID" value="NZ_JACJSI010000696.1"/>
</dbReference>
<dbReference type="Proteomes" id="UP000623440">
    <property type="component" value="Unassembled WGS sequence"/>
</dbReference>
<keyword evidence="2" id="KW-1185">Reference proteome</keyword>
<accession>A0ABR8E6N0</accession>
<sequence length="92" mass="10314">MPELLGGFKSYDYLPPGWKNIEAIADVANGTPGQVYNLISRQWQPEAVKDYWEPGEFLVVRCGRRGLLCFQWGVDGGEGGDSYLAPDKNNQY</sequence>
<dbReference type="EMBL" id="JACJSI010000696">
    <property type="protein sequence ID" value="MBD2537160.1"/>
    <property type="molecule type" value="Genomic_DNA"/>
</dbReference>
<gene>
    <name evidence="1" type="ORF">H6G97_51480</name>
</gene>
<reference evidence="1 2" key="1">
    <citation type="journal article" date="2020" name="ISME J.">
        <title>Comparative genomics reveals insights into cyanobacterial evolution and habitat adaptation.</title>
        <authorList>
            <person name="Chen M.Y."/>
            <person name="Teng W.K."/>
            <person name="Zhao L."/>
            <person name="Hu C.X."/>
            <person name="Zhou Y.K."/>
            <person name="Han B.P."/>
            <person name="Song L.R."/>
            <person name="Shu W.S."/>
        </authorList>
    </citation>
    <scope>NUCLEOTIDE SEQUENCE [LARGE SCALE GENOMIC DNA]</scope>
    <source>
        <strain evidence="1 2">FACHB-838</strain>
    </source>
</reference>
<evidence type="ECO:0000313" key="1">
    <source>
        <dbReference type="EMBL" id="MBD2537160.1"/>
    </source>
</evidence>
<evidence type="ECO:0000313" key="2">
    <source>
        <dbReference type="Proteomes" id="UP000623440"/>
    </source>
</evidence>